<keyword evidence="2" id="KW-1185">Reference proteome</keyword>
<protein>
    <submittedName>
        <fullName evidence="1">Uncharacterized protein</fullName>
    </submittedName>
</protein>
<name>A0ACC3SNZ8_9PEZI</name>
<sequence length="316" mass="34650">MHILVTNDDGPPCKQSSPYVLPFVRTLEAAGHTVSVILPSTQRSWIGKAHLVGQDVSAHYYWPDKHHDAAPQSDSPPEDSHPWVLVNSTPASCSQLGLNHVFKSRPKVDLVVSGPNYGRNTTAVFALSSGTLGAALEAAVSGYRAIALSFAFFDRENKPEAVSASCRQSLRVIEWLAENGQWDAGRLFTVNVPLKEEVETQKVVWTKVLQNAWTGSSCFEETPGVVEDPQTEEAELRKQESKEGGVEKGSSEDDRDGDLWKPHHFKWAPKFKDVFQSVQDAGPGSDGWAVKEGQTSITALRANFEHINGFSGEVKL</sequence>
<gene>
    <name evidence="1" type="ORF">M8818_000524</name>
</gene>
<evidence type="ECO:0000313" key="1">
    <source>
        <dbReference type="EMBL" id="KAK8220108.1"/>
    </source>
</evidence>
<dbReference type="EMBL" id="JAMKPW020000002">
    <property type="protein sequence ID" value="KAK8220108.1"/>
    <property type="molecule type" value="Genomic_DNA"/>
</dbReference>
<accession>A0ACC3SNZ8</accession>
<comment type="caution">
    <text evidence="1">The sequence shown here is derived from an EMBL/GenBank/DDBJ whole genome shotgun (WGS) entry which is preliminary data.</text>
</comment>
<reference evidence="1" key="1">
    <citation type="submission" date="2024-02" db="EMBL/GenBank/DDBJ databases">
        <title>Metagenome Assembled Genome of Zalaria obscura JY119.</title>
        <authorList>
            <person name="Vighnesh L."/>
            <person name="Jagadeeshwari U."/>
            <person name="Venkata Ramana C."/>
            <person name="Sasikala C."/>
        </authorList>
    </citation>
    <scope>NUCLEOTIDE SEQUENCE</scope>
    <source>
        <strain evidence="1">JY119</strain>
    </source>
</reference>
<dbReference type="Proteomes" id="UP001320706">
    <property type="component" value="Unassembled WGS sequence"/>
</dbReference>
<evidence type="ECO:0000313" key="2">
    <source>
        <dbReference type="Proteomes" id="UP001320706"/>
    </source>
</evidence>
<organism evidence="1 2">
    <name type="scientific">Zalaria obscura</name>
    <dbReference type="NCBI Taxonomy" id="2024903"/>
    <lineage>
        <taxon>Eukaryota</taxon>
        <taxon>Fungi</taxon>
        <taxon>Dikarya</taxon>
        <taxon>Ascomycota</taxon>
        <taxon>Pezizomycotina</taxon>
        <taxon>Dothideomycetes</taxon>
        <taxon>Dothideomycetidae</taxon>
        <taxon>Dothideales</taxon>
        <taxon>Zalariaceae</taxon>
        <taxon>Zalaria</taxon>
    </lineage>
</organism>
<proteinExistence type="predicted"/>